<comment type="function">
    <text evidence="5">O-methyltransferase that catalyzes the 2 O-methylation steps in the ubiquinone biosynthetic pathway.</text>
</comment>
<keyword evidence="2 5" id="KW-0808">Transferase</keyword>
<accession>A0A540VW74</accession>
<evidence type="ECO:0000313" key="6">
    <source>
        <dbReference type="EMBL" id="TQF01016.1"/>
    </source>
</evidence>
<evidence type="ECO:0000313" key="7">
    <source>
        <dbReference type="Proteomes" id="UP000315400"/>
    </source>
</evidence>
<proteinExistence type="inferred from homology"/>
<dbReference type="EC" id="2.1.1.222" evidence="5"/>
<feature type="binding site" evidence="5">
    <location>
        <position position="131"/>
    </location>
    <ligand>
        <name>S-adenosyl-L-methionine</name>
        <dbReference type="ChEBI" id="CHEBI:59789"/>
    </ligand>
</feature>
<feature type="binding site" evidence="5">
    <location>
        <position position="88"/>
    </location>
    <ligand>
        <name>S-adenosyl-L-methionine</name>
        <dbReference type="ChEBI" id="CHEBI:59789"/>
    </ligand>
</feature>
<dbReference type="PANTHER" id="PTHR43464">
    <property type="entry name" value="METHYLTRANSFERASE"/>
    <property type="match status" value="1"/>
</dbReference>
<dbReference type="Proteomes" id="UP000315400">
    <property type="component" value="Unassembled WGS sequence"/>
</dbReference>
<evidence type="ECO:0000256" key="1">
    <source>
        <dbReference type="ARBA" id="ARBA00022603"/>
    </source>
</evidence>
<dbReference type="Gene3D" id="3.40.50.150">
    <property type="entry name" value="Vaccinia Virus protein VP39"/>
    <property type="match status" value="1"/>
</dbReference>
<protein>
    <recommendedName>
        <fullName evidence="5">Ubiquinone biosynthesis O-methyltransferase</fullName>
    </recommendedName>
    <alternativeName>
        <fullName evidence="5">2-polyprenyl-6-hydroxyphenol methylase</fullName>
        <ecNumber evidence="5">2.1.1.222</ecNumber>
    </alternativeName>
    <alternativeName>
        <fullName evidence="5">3-demethylubiquinone 3-O-methyltransferase</fullName>
        <ecNumber evidence="5">2.1.1.64</ecNumber>
    </alternativeName>
</protein>
<organism evidence="6 7">
    <name type="scientific">Spiribacter salinus</name>
    <dbReference type="NCBI Taxonomy" id="1335746"/>
    <lineage>
        <taxon>Bacteria</taxon>
        <taxon>Pseudomonadati</taxon>
        <taxon>Pseudomonadota</taxon>
        <taxon>Gammaproteobacteria</taxon>
        <taxon>Chromatiales</taxon>
        <taxon>Ectothiorhodospiraceae</taxon>
        <taxon>Spiribacter</taxon>
    </lineage>
</organism>
<dbReference type="STRING" id="1260251.SPISAL_06120"/>
<sequence length="250" mass="27575">MSESVDPREMAHYNRLAEAWWDPTGPFWPLHGLNAFRVVYLRARMRAHFGLADSARPLVGLRVLDIGCGGGILSESMAALGATVVGIDPAERNIAIAQDHAAAQGLTIDYRCETVEAHAPVEGPYDAVLNMEVVEHVEGVEDFLTHCAGFVRAGGLMFVATINRTPLAGLTAVFAAEVILRWLPRGTHQYRKLRRPAEVQRPLEAAGLRPVHWTGVAVNPVTRRFRFTRSLAVNYMLTAERPETDQERGS</sequence>
<dbReference type="Pfam" id="PF13489">
    <property type="entry name" value="Methyltransf_23"/>
    <property type="match status" value="1"/>
</dbReference>
<evidence type="ECO:0000256" key="4">
    <source>
        <dbReference type="ARBA" id="ARBA00022691"/>
    </source>
</evidence>
<evidence type="ECO:0000256" key="2">
    <source>
        <dbReference type="ARBA" id="ARBA00022679"/>
    </source>
</evidence>
<dbReference type="CDD" id="cd02440">
    <property type="entry name" value="AdoMet_MTases"/>
    <property type="match status" value="1"/>
</dbReference>
<comment type="pathway">
    <text evidence="5">Cofactor biosynthesis; ubiquinone biosynthesis.</text>
</comment>
<comment type="caution">
    <text evidence="6">The sequence shown here is derived from an EMBL/GenBank/DDBJ whole genome shotgun (WGS) entry which is preliminary data.</text>
</comment>
<dbReference type="NCBIfam" id="TIGR01983">
    <property type="entry name" value="UbiG"/>
    <property type="match status" value="1"/>
</dbReference>
<dbReference type="PANTHER" id="PTHR43464:SF19">
    <property type="entry name" value="UBIQUINONE BIOSYNTHESIS O-METHYLTRANSFERASE, MITOCHONDRIAL"/>
    <property type="match status" value="1"/>
</dbReference>
<dbReference type="GO" id="GO:0102208">
    <property type="term" value="F:2-polyprenyl-6-hydroxyphenol methylase activity"/>
    <property type="evidence" value="ECO:0007669"/>
    <property type="project" value="UniProtKB-EC"/>
</dbReference>
<dbReference type="UniPathway" id="UPA00232"/>
<keyword evidence="1 5" id="KW-0489">Methyltransferase</keyword>
<dbReference type="EC" id="2.1.1.64" evidence="5"/>
<dbReference type="InterPro" id="IPR029063">
    <property type="entry name" value="SAM-dependent_MTases_sf"/>
</dbReference>
<feature type="binding site" evidence="5">
    <location>
        <position position="37"/>
    </location>
    <ligand>
        <name>S-adenosyl-L-methionine</name>
        <dbReference type="ChEBI" id="CHEBI:59789"/>
    </ligand>
</feature>
<dbReference type="EMBL" id="VIFK01000001">
    <property type="protein sequence ID" value="TQF01016.1"/>
    <property type="molecule type" value="Genomic_DNA"/>
</dbReference>
<gene>
    <name evidence="5 6" type="primary">ubiG</name>
    <name evidence="6" type="ORF">FKY71_00085</name>
</gene>
<keyword evidence="4 5" id="KW-0949">S-adenosyl-L-methionine</keyword>
<reference evidence="6 7" key="1">
    <citation type="submission" date="2019-06" db="EMBL/GenBank/DDBJ databases">
        <title>Metagenome assembled Genome of Spiribacter salinus SL48-SHIP from the microbial mat of Salt Lake 48 (Novosibirsk region, Russia).</title>
        <authorList>
            <person name="Shipova A."/>
            <person name="Rozanov A.S."/>
            <person name="Bryanskaya A.V."/>
            <person name="Peltek S.E."/>
        </authorList>
    </citation>
    <scope>NUCLEOTIDE SEQUENCE [LARGE SCALE GENOMIC DNA]</scope>
    <source>
        <strain evidence="6">SL48-SHIP-2</strain>
    </source>
</reference>
<dbReference type="GO" id="GO:0010420">
    <property type="term" value="F:polyprenyldihydroxybenzoate methyltransferase activity"/>
    <property type="evidence" value="ECO:0007669"/>
    <property type="project" value="InterPro"/>
</dbReference>
<dbReference type="HAMAP" id="MF_00472">
    <property type="entry name" value="UbiG"/>
    <property type="match status" value="1"/>
</dbReference>
<dbReference type="GO" id="GO:0032259">
    <property type="term" value="P:methylation"/>
    <property type="evidence" value="ECO:0007669"/>
    <property type="project" value="UniProtKB-KW"/>
</dbReference>
<dbReference type="SUPFAM" id="SSF53335">
    <property type="entry name" value="S-adenosyl-L-methionine-dependent methyltransferases"/>
    <property type="match status" value="1"/>
</dbReference>
<keyword evidence="3 5" id="KW-0831">Ubiquinone biosynthesis</keyword>
<feature type="binding site" evidence="5">
    <location>
        <position position="67"/>
    </location>
    <ligand>
        <name>S-adenosyl-L-methionine</name>
        <dbReference type="ChEBI" id="CHEBI:59789"/>
    </ligand>
</feature>
<dbReference type="InterPro" id="IPR010233">
    <property type="entry name" value="UbiG_MeTrfase"/>
</dbReference>
<comment type="similarity">
    <text evidence="5">Belongs to the methyltransferase superfamily. UbiG/COQ3 family.</text>
</comment>
<comment type="catalytic activity">
    <reaction evidence="5">
        <text>a 3-demethylubiquinol + S-adenosyl-L-methionine = a ubiquinol + S-adenosyl-L-homocysteine + H(+)</text>
        <dbReference type="Rhea" id="RHEA:44380"/>
        <dbReference type="Rhea" id="RHEA-COMP:9566"/>
        <dbReference type="Rhea" id="RHEA-COMP:10914"/>
        <dbReference type="ChEBI" id="CHEBI:15378"/>
        <dbReference type="ChEBI" id="CHEBI:17976"/>
        <dbReference type="ChEBI" id="CHEBI:57856"/>
        <dbReference type="ChEBI" id="CHEBI:59789"/>
        <dbReference type="ChEBI" id="CHEBI:84422"/>
        <dbReference type="EC" id="2.1.1.64"/>
    </reaction>
</comment>
<evidence type="ECO:0000256" key="5">
    <source>
        <dbReference type="HAMAP-Rule" id="MF_00472"/>
    </source>
</evidence>
<evidence type="ECO:0000256" key="3">
    <source>
        <dbReference type="ARBA" id="ARBA00022688"/>
    </source>
</evidence>
<dbReference type="AlphaFoldDB" id="A0A540VW74"/>
<comment type="catalytic activity">
    <reaction evidence="5">
        <text>a 3-(all-trans-polyprenyl)benzene-1,2-diol + S-adenosyl-L-methionine = a 2-methoxy-6-(all-trans-polyprenyl)phenol + S-adenosyl-L-homocysteine + H(+)</text>
        <dbReference type="Rhea" id="RHEA:31411"/>
        <dbReference type="Rhea" id="RHEA-COMP:9550"/>
        <dbReference type="Rhea" id="RHEA-COMP:9551"/>
        <dbReference type="ChEBI" id="CHEBI:15378"/>
        <dbReference type="ChEBI" id="CHEBI:57856"/>
        <dbReference type="ChEBI" id="CHEBI:59789"/>
        <dbReference type="ChEBI" id="CHEBI:62729"/>
        <dbReference type="ChEBI" id="CHEBI:62731"/>
        <dbReference type="EC" id="2.1.1.222"/>
    </reaction>
</comment>
<dbReference type="GO" id="GO:0061542">
    <property type="term" value="F:3-demethylubiquinol 3-O-methyltransferase activity"/>
    <property type="evidence" value="ECO:0007669"/>
    <property type="project" value="UniProtKB-UniRule"/>
</dbReference>
<name>A0A540VW74_9GAMM</name>